<feature type="transmembrane region" description="Helical" evidence="5">
    <location>
        <begin position="100"/>
        <end position="126"/>
    </location>
</feature>
<dbReference type="AlphaFoldDB" id="A0A1I6ZZQ0"/>
<evidence type="ECO:0000313" key="9">
    <source>
        <dbReference type="Proteomes" id="UP000199546"/>
    </source>
</evidence>
<keyword evidence="5" id="KW-1133">Transmembrane helix</keyword>
<dbReference type="Pfam" id="PF02518">
    <property type="entry name" value="HATPase_c"/>
    <property type="match status" value="1"/>
</dbReference>
<keyword evidence="1" id="KW-0808">Transferase</keyword>
<dbReference type="GO" id="GO:0000155">
    <property type="term" value="F:phosphorelay sensor kinase activity"/>
    <property type="evidence" value="ECO:0007669"/>
    <property type="project" value="InterPro"/>
</dbReference>
<feature type="domain" description="Histidine kinase/HSP90-like ATPase" evidence="6">
    <location>
        <begin position="336"/>
        <end position="419"/>
    </location>
</feature>
<feature type="transmembrane region" description="Helical" evidence="5">
    <location>
        <begin position="170"/>
        <end position="188"/>
    </location>
</feature>
<dbReference type="Gene3D" id="1.20.5.1930">
    <property type="match status" value="1"/>
</dbReference>
<name>A0A1I6ZZQ0_9ACTN</name>
<dbReference type="GO" id="GO:0046983">
    <property type="term" value="F:protein dimerization activity"/>
    <property type="evidence" value="ECO:0007669"/>
    <property type="project" value="InterPro"/>
</dbReference>
<dbReference type="PANTHER" id="PTHR24421">
    <property type="entry name" value="NITRATE/NITRITE SENSOR PROTEIN NARX-RELATED"/>
    <property type="match status" value="1"/>
</dbReference>
<evidence type="ECO:0000313" key="8">
    <source>
        <dbReference type="EMBL" id="SFT68148.1"/>
    </source>
</evidence>
<dbReference type="PIRSF" id="PIRSF037434">
    <property type="entry name" value="STHK_ChrS"/>
    <property type="match status" value="1"/>
</dbReference>
<keyword evidence="2 8" id="KW-0418">Kinase</keyword>
<dbReference type="InterPro" id="IPR017205">
    <property type="entry name" value="Sig_transdc_His_kinase_ChrS"/>
</dbReference>
<evidence type="ECO:0000256" key="1">
    <source>
        <dbReference type="ARBA" id="ARBA00022679"/>
    </source>
</evidence>
<feature type="transmembrane region" description="Helical" evidence="5">
    <location>
        <begin position="132"/>
        <end position="158"/>
    </location>
</feature>
<dbReference type="PANTHER" id="PTHR24421:SF62">
    <property type="entry name" value="SENSORY TRANSDUCTION HISTIDINE KINASE"/>
    <property type="match status" value="1"/>
</dbReference>
<keyword evidence="5" id="KW-0812">Transmembrane</keyword>
<dbReference type="InterPro" id="IPR036890">
    <property type="entry name" value="HATPase_C_sf"/>
</dbReference>
<dbReference type="InterPro" id="IPR011712">
    <property type="entry name" value="Sig_transdc_His_kin_sub3_dim/P"/>
</dbReference>
<organism evidence="8 9">
    <name type="scientific">Geodermatophilus amargosae</name>
    <dbReference type="NCBI Taxonomy" id="1296565"/>
    <lineage>
        <taxon>Bacteria</taxon>
        <taxon>Bacillati</taxon>
        <taxon>Actinomycetota</taxon>
        <taxon>Actinomycetes</taxon>
        <taxon>Geodermatophilales</taxon>
        <taxon>Geodermatophilaceae</taxon>
        <taxon>Geodermatophilus</taxon>
    </lineage>
</organism>
<dbReference type="InterPro" id="IPR050482">
    <property type="entry name" value="Sensor_HK_TwoCompSys"/>
</dbReference>
<accession>A0A1I6ZZQ0</accession>
<dbReference type="Pfam" id="PF07730">
    <property type="entry name" value="HisKA_3"/>
    <property type="match status" value="1"/>
</dbReference>
<evidence type="ECO:0000256" key="2">
    <source>
        <dbReference type="ARBA" id="ARBA00022777"/>
    </source>
</evidence>
<feature type="coiled-coil region" evidence="4">
    <location>
        <begin position="198"/>
        <end position="225"/>
    </location>
</feature>
<keyword evidence="9" id="KW-1185">Reference proteome</keyword>
<evidence type="ECO:0000256" key="4">
    <source>
        <dbReference type="SAM" id="Coils"/>
    </source>
</evidence>
<dbReference type="STRING" id="1296565.SAMN05660657_02357"/>
<feature type="domain" description="Signal transduction histidine kinase subgroup 3 dimerisation and phosphoacceptor" evidence="7">
    <location>
        <begin position="224"/>
        <end position="291"/>
    </location>
</feature>
<dbReference type="Proteomes" id="UP000199546">
    <property type="component" value="Unassembled WGS sequence"/>
</dbReference>
<feature type="transmembrane region" description="Helical" evidence="5">
    <location>
        <begin position="73"/>
        <end position="93"/>
    </location>
</feature>
<dbReference type="RefSeq" id="WP_245784652.1">
    <property type="nucleotide sequence ID" value="NZ_FPBA01000007.1"/>
</dbReference>
<dbReference type="SUPFAM" id="SSF55874">
    <property type="entry name" value="ATPase domain of HSP90 chaperone/DNA topoisomerase II/histidine kinase"/>
    <property type="match status" value="1"/>
</dbReference>
<reference evidence="9" key="1">
    <citation type="submission" date="2016-10" db="EMBL/GenBank/DDBJ databases">
        <authorList>
            <person name="Varghese N."/>
            <person name="Submissions S."/>
        </authorList>
    </citation>
    <scope>NUCLEOTIDE SEQUENCE [LARGE SCALE GENOMIC DNA]</scope>
    <source>
        <strain evidence="9">DSM 46136</strain>
    </source>
</reference>
<keyword evidence="4" id="KW-0175">Coiled coil</keyword>
<dbReference type="CDD" id="cd16917">
    <property type="entry name" value="HATPase_UhpB-NarQ-NarX-like"/>
    <property type="match status" value="1"/>
</dbReference>
<dbReference type="EMBL" id="FPBA01000007">
    <property type="protein sequence ID" value="SFT68148.1"/>
    <property type="molecule type" value="Genomic_DNA"/>
</dbReference>
<dbReference type="GO" id="GO:0016020">
    <property type="term" value="C:membrane"/>
    <property type="evidence" value="ECO:0007669"/>
    <property type="project" value="InterPro"/>
</dbReference>
<dbReference type="InterPro" id="IPR003594">
    <property type="entry name" value="HATPase_dom"/>
</dbReference>
<evidence type="ECO:0000259" key="6">
    <source>
        <dbReference type="Pfam" id="PF02518"/>
    </source>
</evidence>
<keyword evidence="3" id="KW-0902">Two-component regulatory system</keyword>
<gene>
    <name evidence="8" type="ORF">SAMN05660657_02357</name>
</gene>
<keyword evidence="5" id="KW-0472">Membrane</keyword>
<evidence type="ECO:0000259" key="7">
    <source>
        <dbReference type="Pfam" id="PF07730"/>
    </source>
</evidence>
<evidence type="ECO:0000256" key="5">
    <source>
        <dbReference type="SAM" id="Phobius"/>
    </source>
</evidence>
<proteinExistence type="predicted"/>
<dbReference type="Gene3D" id="3.30.565.10">
    <property type="entry name" value="Histidine kinase-like ATPase, C-terminal domain"/>
    <property type="match status" value="1"/>
</dbReference>
<protein>
    <submittedName>
        <fullName evidence="8">Signal transduction histidine kinase</fullName>
    </submittedName>
</protein>
<evidence type="ECO:0000256" key="3">
    <source>
        <dbReference type="ARBA" id="ARBA00023012"/>
    </source>
</evidence>
<feature type="transmembrane region" description="Helical" evidence="5">
    <location>
        <begin position="41"/>
        <end position="61"/>
    </location>
</feature>
<sequence length="421" mass="43634">MRPYLPLAPGGVSLTRRLAAVVPPEDDGGEPLSERGWRATIAGIHVITAVVWSLAVLSATVGDAIEPDRRGPALSVLGGLAVAYLVAGLPAIGRGARGRAVLYLSVLVVGFTLLGWLAPELLFLLFLAYPHVWFAVQGTLTGIAWTLLLGVGSAAGPVLSAASGRPAGDVLLETGIGIVFSLAMGMWVSRVLHQSAQRASLIEELQATRAELAAAEHERGVLAERERLAQEVHDTLAQGYTSIVVLSQTAATLVSADPGAAREKLAVIEEVARDNLAEARAVVAAFRPVALDGSTLVEALRQLAGRFARETGLEVRVDTSALDGAPGLRTDEEVVLLRGAQEALTNVRRHAGASAVVLRLARVGGQVSVHVEDDGVGFDPATVTVSGLEGLRGRVAQVGGEVDVASAPGSGTRVTVRVPGP</sequence>